<dbReference type="PRINTS" id="PR00084">
    <property type="entry name" value="MTLDHDRGNASE"/>
</dbReference>
<dbReference type="EC" id="1.1.1.57" evidence="5"/>
<evidence type="ECO:0000313" key="6">
    <source>
        <dbReference type="Proteomes" id="UP001183629"/>
    </source>
</evidence>
<dbReference type="InterPro" id="IPR008927">
    <property type="entry name" value="6-PGluconate_DH-like_C_sf"/>
</dbReference>
<dbReference type="SUPFAM" id="SSF48179">
    <property type="entry name" value="6-phosphogluconate dehydrogenase C-terminal domain-like"/>
    <property type="match status" value="1"/>
</dbReference>
<dbReference type="InterPro" id="IPR013328">
    <property type="entry name" value="6PGD_dom2"/>
</dbReference>
<keyword evidence="1 5" id="KW-0560">Oxidoreductase</keyword>
<comment type="catalytic activity">
    <reaction evidence="2">
        <text>D-mannitol 1-phosphate + NAD(+) = beta-D-fructose 6-phosphate + NADH + H(+)</text>
        <dbReference type="Rhea" id="RHEA:19661"/>
        <dbReference type="ChEBI" id="CHEBI:15378"/>
        <dbReference type="ChEBI" id="CHEBI:57540"/>
        <dbReference type="ChEBI" id="CHEBI:57634"/>
        <dbReference type="ChEBI" id="CHEBI:57945"/>
        <dbReference type="ChEBI" id="CHEBI:61381"/>
        <dbReference type="EC" id="1.1.1.17"/>
    </reaction>
</comment>
<dbReference type="InterPro" id="IPR050988">
    <property type="entry name" value="Mannitol_DH/Oxidoreductase"/>
</dbReference>
<dbReference type="InterPro" id="IPR000669">
    <property type="entry name" value="Mannitol_DH"/>
</dbReference>
<evidence type="ECO:0000313" key="5">
    <source>
        <dbReference type="EMBL" id="MDR7327385.1"/>
    </source>
</evidence>
<proteinExistence type="predicted"/>
<dbReference type="InterPro" id="IPR036291">
    <property type="entry name" value="NAD(P)-bd_dom_sf"/>
</dbReference>
<dbReference type="PANTHER" id="PTHR43362:SF1">
    <property type="entry name" value="MANNITOL DEHYDROGENASE 2-RELATED"/>
    <property type="match status" value="1"/>
</dbReference>
<dbReference type="InterPro" id="IPR013118">
    <property type="entry name" value="Mannitol_DH_C"/>
</dbReference>
<dbReference type="Gene3D" id="1.10.1040.10">
    <property type="entry name" value="N-(1-d-carboxylethyl)-l-norvaline Dehydrogenase, domain 2"/>
    <property type="match status" value="1"/>
</dbReference>
<dbReference type="SUPFAM" id="SSF51735">
    <property type="entry name" value="NAD(P)-binding Rossmann-fold domains"/>
    <property type="match status" value="1"/>
</dbReference>
<evidence type="ECO:0000256" key="2">
    <source>
        <dbReference type="ARBA" id="ARBA00048615"/>
    </source>
</evidence>
<organism evidence="5 6">
    <name type="scientific">Catenuloplanes niger</name>
    <dbReference type="NCBI Taxonomy" id="587534"/>
    <lineage>
        <taxon>Bacteria</taxon>
        <taxon>Bacillati</taxon>
        <taxon>Actinomycetota</taxon>
        <taxon>Actinomycetes</taxon>
        <taxon>Micromonosporales</taxon>
        <taxon>Micromonosporaceae</taxon>
        <taxon>Catenuloplanes</taxon>
    </lineage>
</organism>
<sequence>MTRVLLSRATMTDLAPPAAPRILHFGLGAFHRAHQAVWTEAVAARTGEPWGIVAVAPRSRDTVAALRAQDHLYSVITKNPDHAAVRVCGALSGALHLADDAAEVARLLTATETTVVTLTITEKGYFRTPDGHLDLQTDHGSTVVGALTRGLRARHAAGGAPLTVISCDNMAANGAALHGVVRDLAIATGAPDDFLTWLGTGVAWPSTVVDRIVPATVAGDRDVAEAALGLRDEMPVAAEPYRMWVIEDTFAADRPRWELDGALIVPDVTPYQLTKLRLLNGAHSALAYLGAAAGLTTIADTMDTEWGPRLVRRLAAEVGPTLPAGGPDPAEYADSLVDRFGNPGIRHSLRQIATDGSRKLPERWFGVLRATGAPILELALAGWVHATRPDAAAPDPLGADLAHSWGIYRDLSDLVAAQLRLAGAPDLADRTELVNSVAARLPALRDGRIEF</sequence>
<dbReference type="Proteomes" id="UP001183629">
    <property type="component" value="Unassembled WGS sequence"/>
</dbReference>
<feature type="domain" description="Mannitol dehydrogenase N-terminal" evidence="3">
    <location>
        <begin position="21"/>
        <end position="258"/>
    </location>
</feature>
<dbReference type="GO" id="GO:0008866">
    <property type="term" value="F:fructuronate reductase activity"/>
    <property type="evidence" value="ECO:0007669"/>
    <property type="project" value="UniProtKB-EC"/>
</dbReference>
<evidence type="ECO:0000259" key="3">
    <source>
        <dbReference type="Pfam" id="PF01232"/>
    </source>
</evidence>
<dbReference type="Pfam" id="PF08125">
    <property type="entry name" value="Mannitol_dh_C"/>
    <property type="match status" value="1"/>
</dbReference>
<dbReference type="InterPro" id="IPR013131">
    <property type="entry name" value="Mannitol_DH_N"/>
</dbReference>
<dbReference type="EMBL" id="JAVDYC010000001">
    <property type="protein sequence ID" value="MDR7327385.1"/>
    <property type="molecule type" value="Genomic_DNA"/>
</dbReference>
<comment type="caution">
    <text evidence="5">The sequence shown here is derived from an EMBL/GenBank/DDBJ whole genome shotgun (WGS) entry which is preliminary data.</text>
</comment>
<dbReference type="Pfam" id="PF01232">
    <property type="entry name" value="Mannitol_dh"/>
    <property type="match status" value="1"/>
</dbReference>
<reference evidence="5 6" key="1">
    <citation type="submission" date="2023-07" db="EMBL/GenBank/DDBJ databases">
        <title>Sequencing the genomes of 1000 actinobacteria strains.</title>
        <authorList>
            <person name="Klenk H.-P."/>
        </authorList>
    </citation>
    <scope>NUCLEOTIDE SEQUENCE [LARGE SCALE GENOMIC DNA]</scope>
    <source>
        <strain evidence="5 6">DSM 44711</strain>
    </source>
</reference>
<dbReference type="PANTHER" id="PTHR43362">
    <property type="entry name" value="MANNITOL DEHYDROGENASE DSF1-RELATED"/>
    <property type="match status" value="1"/>
</dbReference>
<name>A0AAE4CWN2_9ACTN</name>
<accession>A0AAE4CWN2</accession>
<evidence type="ECO:0000259" key="4">
    <source>
        <dbReference type="Pfam" id="PF08125"/>
    </source>
</evidence>
<evidence type="ECO:0000256" key="1">
    <source>
        <dbReference type="ARBA" id="ARBA00023002"/>
    </source>
</evidence>
<feature type="domain" description="Mannitol dehydrogenase C-terminal" evidence="4">
    <location>
        <begin position="267"/>
        <end position="388"/>
    </location>
</feature>
<gene>
    <name evidence="5" type="ORF">J2S44_007635</name>
</gene>
<keyword evidence="6" id="KW-1185">Reference proteome</keyword>
<dbReference type="RefSeq" id="WP_310424662.1">
    <property type="nucleotide sequence ID" value="NZ_JAVDYC010000001.1"/>
</dbReference>
<dbReference type="GO" id="GO:0008926">
    <property type="term" value="F:mannitol-1-phosphate 5-dehydrogenase activity"/>
    <property type="evidence" value="ECO:0007669"/>
    <property type="project" value="UniProtKB-EC"/>
</dbReference>
<protein>
    <submittedName>
        <fullName evidence="5">Fructuronate reductase</fullName>
        <ecNumber evidence="5">1.1.1.57</ecNumber>
    </submittedName>
</protein>
<dbReference type="Gene3D" id="3.40.50.720">
    <property type="entry name" value="NAD(P)-binding Rossmann-like Domain"/>
    <property type="match status" value="1"/>
</dbReference>
<dbReference type="AlphaFoldDB" id="A0AAE4CWN2"/>